<evidence type="ECO:0000313" key="4">
    <source>
        <dbReference type="Proteomes" id="UP001221898"/>
    </source>
</evidence>
<dbReference type="InterPro" id="IPR029063">
    <property type="entry name" value="SAM-dependent_MTases_sf"/>
</dbReference>
<dbReference type="PANTHER" id="PTHR12843">
    <property type="entry name" value="PROTEIN-LYSINE N-METHYLTRANSFERASE METTL10"/>
    <property type="match status" value="1"/>
</dbReference>
<feature type="region of interest" description="Disordered" evidence="1">
    <location>
        <begin position="185"/>
        <end position="226"/>
    </location>
</feature>
<comment type="caution">
    <text evidence="3">The sequence shown here is derived from an EMBL/GenBank/DDBJ whole genome shotgun (WGS) entry which is preliminary data.</text>
</comment>
<dbReference type="PANTHER" id="PTHR12843:SF5">
    <property type="entry name" value="EEF1A LYSINE METHYLTRANSFERASE 2"/>
    <property type="match status" value="1"/>
</dbReference>
<reference evidence="3" key="1">
    <citation type="journal article" date="2023" name="Science">
        <title>Genome structures resolve the early diversification of teleost fishes.</title>
        <authorList>
            <person name="Parey E."/>
            <person name="Louis A."/>
            <person name="Montfort J."/>
            <person name="Bouchez O."/>
            <person name="Roques C."/>
            <person name="Iampietro C."/>
            <person name="Lluch J."/>
            <person name="Castinel A."/>
            <person name="Donnadieu C."/>
            <person name="Desvignes T."/>
            <person name="Floi Bucao C."/>
            <person name="Jouanno E."/>
            <person name="Wen M."/>
            <person name="Mejri S."/>
            <person name="Dirks R."/>
            <person name="Jansen H."/>
            <person name="Henkel C."/>
            <person name="Chen W.J."/>
            <person name="Zahm M."/>
            <person name="Cabau C."/>
            <person name="Klopp C."/>
            <person name="Thompson A.W."/>
            <person name="Robinson-Rechavi M."/>
            <person name="Braasch I."/>
            <person name="Lecointre G."/>
            <person name="Bobe J."/>
            <person name="Postlethwait J.H."/>
            <person name="Berthelot C."/>
            <person name="Roest Crollius H."/>
            <person name="Guiguen Y."/>
        </authorList>
    </citation>
    <scope>NUCLEOTIDE SEQUENCE</scope>
    <source>
        <strain evidence="3">NC1722</strain>
    </source>
</reference>
<dbReference type="Proteomes" id="UP001221898">
    <property type="component" value="Unassembled WGS sequence"/>
</dbReference>
<dbReference type="SUPFAM" id="SSF53335">
    <property type="entry name" value="S-adenosyl-L-methionine-dependent methyltransferases"/>
    <property type="match status" value="1"/>
</dbReference>
<dbReference type="AlphaFoldDB" id="A0AAD7RX79"/>
<evidence type="ECO:0000313" key="3">
    <source>
        <dbReference type="EMBL" id="KAJ8391818.1"/>
    </source>
</evidence>
<dbReference type="GO" id="GO:0005737">
    <property type="term" value="C:cytoplasm"/>
    <property type="evidence" value="ECO:0007669"/>
    <property type="project" value="TreeGrafter"/>
</dbReference>
<evidence type="ECO:0000259" key="2">
    <source>
        <dbReference type="Pfam" id="PF13847"/>
    </source>
</evidence>
<keyword evidence="4" id="KW-1185">Reference proteome</keyword>
<evidence type="ECO:0000256" key="1">
    <source>
        <dbReference type="SAM" id="MobiDB-lite"/>
    </source>
</evidence>
<proteinExistence type="predicted"/>
<organism evidence="3 4">
    <name type="scientific">Aldrovandia affinis</name>
    <dbReference type="NCBI Taxonomy" id="143900"/>
    <lineage>
        <taxon>Eukaryota</taxon>
        <taxon>Metazoa</taxon>
        <taxon>Chordata</taxon>
        <taxon>Craniata</taxon>
        <taxon>Vertebrata</taxon>
        <taxon>Euteleostomi</taxon>
        <taxon>Actinopterygii</taxon>
        <taxon>Neopterygii</taxon>
        <taxon>Teleostei</taxon>
        <taxon>Notacanthiformes</taxon>
        <taxon>Halosauridae</taxon>
        <taxon>Aldrovandia</taxon>
    </lineage>
</organism>
<feature type="domain" description="Methyltransferase" evidence="2">
    <location>
        <begin position="79"/>
        <end position="160"/>
    </location>
</feature>
<protein>
    <recommendedName>
        <fullName evidence="2">Methyltransferase domain-containing protein</fullName>
    </recommendedName>
</protein>
<dbReference type="Gene3D" id="3.40.50.150">
    <property type="entry name" value="Vaccinia Virus protein VP39"/>
    <property type="match status" value="1"/>
</dbReference>
<sequence length="226" mass="24538">MDSNEVPHGCQDTTQNDEEQDFEDDLTYSKLGTKDYWDDAYQRELRTYRDMGDVGEIWFGEESMERVSRYLRKENIPANAAILDIGMGNGVLLVELAKCAFTNLTGIDYSAAAVELARSVLAREGLSNVKVEVMDFLSPAAELTGFDVCVDKGTFDAVSLNPDSSTDGKAHYLNTLRARCGTEASMSSLPATGPKSSSYTCSARGLSSTKSCPHPASSSEARRATA</sequence>
<gene>
    <name evidence="3" type="ORF">AAFF_G00085900</name>
</gene>
<accession>A0AAD7RX79</accession>
<dbReference type="CDD" id="cd02440">
    <property type="entry name" value="AdoMet_MTases"/>
    <property type="match status" value="1"/>
</dbReference>
<name>A0AAD7RX79_9TELE</name>
<dbReference type="InterPro" id="IPR025714">
    <property type="entry name" value="Methyltranfer_dom"/>
</dbReference>
<dbReference type="EMBL" id="JAINUG010000153">
    <property type="protein sequence ID" value="KAJ8391818.1"/>
    <property type="molecule type" value="Genomic_DNA"/>
</dbReference>
<feature type="compositionally biased region" description="Polar residues" evidence="1">
    <location>
        <begin position="185"/>
        <end position="219"/>
    </location>
</feature>
<feature type="region of interest" description="Disordered" evidence="1">
    <location>
        <begin position="1"/>
        <end position="21"/>
    </location>
</feature>
<dbReference type="GO" id="GO:0016279">
    <property type="term" value="F:protein-lysine N-methyltransferase activity"/>
    <property type="evidence" value="ECO:0007669"/>
    <property type="project" value="TreeGrafter"/>
</dbReference>
<dbReference type="Pfam" id="PF13847">
    <property type="entry name" value="Methyltransf_31"/>
    <property type="match status" value="1"/>
</dbReference>